<dbReference type="InterPro" id="IPR044730">
    <property type="entry name" value="RNase_H-like_dom_plant"/>
</dbReference>
<dbReference type="GeneID" id="113716074"/>
<dbReference type="SUPFAM" id="SSF56672">
    <property type="entry name" value="DNA/RNA polymerases"/>
    <property type="match status" value="1"/>
</dbReference>
<dbReference type="SUPFAM" id="SSF53098">
    <property type="entry name" value="Ribonuclease H-like"/>
    <property type="match status" value="1"/>
</dbReference>
<proteinExistence type="predicted"/>
<dbReference type="OrthoDB" id="428918at2759"/>
<dbReference type="GO" id="GO:0003676">
    <property type="term" value="F:nucleic acid binding"/>
    <property type="evidence" value="ECO:0007669"/>
    <property type="project" value="InterPro"/>
</dbReference>
<dbReference type="Pfam" id="PF00078">
    <property type="entry name" value="RVT_1"/>
    <property type="match status" value="1"/>
</dbReference>
<gene>
    <name evidence="4" type="primary">LOC113716074</name>
</gene>
<dbReference type="InterPro" id="IPR026960">
    <property type="entry name" value="RVT-Znf"/>
</dbReference>
<evidence type="ECO:0000259" key="2">
    <source>
        <dbReference type="PROSITE" id="PS50878"/>
    </source>
</evidence>
<dbReference type="AlphaFoldDB" id="A0A6P6V0D8"/>
<evidence type="ECO:0000313" key="4">
    <source>
        <dbReference type="RefSeq" id="XP_027096176.1"/>
    </source>
</evidence>
<dbReference type="InterPro" id="IPR052343">
    <property type="entry name" value="Retrotransposon-Effector_Assoc"/>
</dbReference>
<feature type="domain" description="Reverse transcriptase" evidence="2">
    <location>
        <begin position="429"/>
        <end position="711"/>
    </location>
</feature>
<dbReference type="GO" id="GO:0004523">
    <property type="term" value="F:RNA-DNA hybrid ribonuclease activity"/>
    <property type="evidence" value="ECO:0007669"/>
    <property type="project" value="InterPro"/>
</dbReference>
<protein>
    <recommendedName>
        <fullName evidence="2">Reverse transcriptase domain-containing protein</fullName>
    </recommendedName>
</protein>
<dbReference type="Gene3D" id="3.30.420.10">
    <property type="entry name" value="Ribonuclease H-like superfamily/Ribonuclease H"/>
    <property type="match status" value="1"/>
</dbReference>
<dbReference type="RefSeq" id="XP_027096176.1">
    <property type="nucleotide sequence ID" value="XM_027240375.1"/>
</dbReference>
<feature type="coiled-coil region" evidence="1">
    <location>
        <begin position="238"/>
        <end position="265"/>
    </location>
</feature>
<dbReference type="CDD" id="cd06222">
    <property type="entry name" value="RNase_H_like"/>
    <property type="match status" value="1"/>
</dbReference>
<organism evidence="3 4">
    <name type="scientific">Coffea arabica</name>
    <name type="common">Arabian coffee</name>
    <dbReference type="NCBI Taxonomy" id="13443"/>
    <lineage>
        <taxon>Eukaryota</taxon>
        <taxon>Viridiplantae</taxon>
        <taxon>Streptophyta</taxon>
        <taxon>Embryophyta</taxon>
        <taxon>Tracheophyta</taxon>
        <taxon>Spermatophyta</taxon>
        <taxon>Magnoliopsida</taxon>
        <taxon>eudicotyledons</taxon>
        <taxon>Gunneridae</taxon>
        <taxon>Pentapetalae</taxon>
        <taxon>asterids</taxon>
        <taxon>lamiids</taxon>
        <taxon>Gentianales</taxon>
        <taxon>Rubiaceae</taxon>
        <taxon>Ixoroideae</taxon>
        <taxon>Gardenieae complex</taxon>
        <taxon>Bertiereae - Coffeeae clade</taxon>
        <taxon>Coffeeae</taxon>
        <taxon>Coffea</taxon>
    </lineage>
</organism>
<dbReference type="InterPro" id="IPR002156">
    <property type="entry name" value="RNaseH_domain"/>
</dbReference>
<dbReference type="InterPro" id="IPR036691">
    <property type="entry name" value="Endo/exonu/phosph_ase_sf"/>
</dbReference>
<dbReference type="Pfam" id="PF13966">
    <property type="entry name" value="zf-RVT"/>
    <property type="match status" value="1"/>
</dbReference>
<sequence>MRALVWNCRGVGSPLTVPQLKESVKLHSPELIFLSETKNRKDVMNKVRLQLRYDRLFVVDPIGRAGGLAVLWRNELQICKVLYTDFTIELLIERTGARDRWWLICVYASSEDQIREKQWKVIEGRKSLWGQNWVLAGDMNDILSNDEKWGGCRRPERSFHTFRDFVNKNQLIDIGFEGIPWTWSNNWEEGKEIKERLDRVLCSRQWRREFEKAKCLHIQNEASDHAMMLLDTDSCGRKWKRRQRNNNAKNEIRELRQKLAEVQSDGHANRIGKVRELKKRLEEAYKREEVFWGQKARIKWLQEGDKNTKFFHASVAERRRRNNISCLKKGDGTWCDSEQEVATEIQGFFQELFTSSNPQQIESTLRDIPLVITDQMNEMLVRPVSELEVRNAVFSPQPNKAPGPDGMTSAFFQHYWNVIKADLLNAISSFFHSGQLLKAINETIITLIPKVDSPVLVSQFRPISLCNVVYRIISKILVLRLKPVLNCCISQNQSAFVPGRQIIDNVVIAHEFIHCLNNRRFGTNTFMALKLDMSKAYDRVEWLFVLKIMEKMGFCKKWRDWIFKCMSSVVYSFNLNGEKRGIVIPTRGIRQGDPLSPYIFLLVSEGLSRLLSSAMVRQEISGLKIAKHSPALSHLFFADDTLIFCKANKEEAAKVMKLLELYGKASGQIINAEKSSVFFSKNTKEGEKAEILDTLGGMREAKQSKYLGLPLVIGRPKKQVFSYIKERVIRRLGGWKERLLSNAAMLAKQLWRILTRPNLLVSRIVRGKYVRGSSFWEVNINAGDSWVWKSFLSARELLEEGVRLRVGDGKQIDIWEDKWLLDQEYGKIRSCKPQPCHIQRVHELISDGNWNVDMIREVFEKEDCQRILDIPISKCGGKDRLVWSFSNSGEYTVKTGYAVAKDLQWKKKGVCQQQGSSSRNEFKSGVWKLLWGLNVKHKLKHFVWKCLQRILPVNETVRRRTGQGDDRCCCCGERTETLEHMFFFCKHAELIWKFAPINWEGLNEYRYSFWHWWGSLMEAQVRKEGREHIELTINVLWQIWKSRNLIQFNREGRCPGLTSNKAVQEWLEFQNVSIVKMEDDEKGRGIERGPVKWEPPPENVICLNTDAAIKQIGAKASWGVVARCMEGKLRGAWAGCEDRRGIPIVEEARAVRHALVLAKQNGWRNIIIQTDCKRIVDQIRDGKLNDHLAGAVLFDIMALSKDFSSCLFSFVKREGNNVSHQLAKFALKLVSEIAWKESFPSWLSSIAKMDVGAFAPNLGSSVFK</sequence>
<dbReference type="PANTHER" id="PTHR46890">
    <property type="entry name" value="NON-LTR RETROLELEMENT REVERSE TRANSCRIPTASE-LIKE PROTEIN-RELATED"/>
    <property type="match status" value="1"/>
</dbReference>
<dbReference type="Pfam" id="PF03372">
    <property type="entry name" value="Exo_endo_phos"/>
    <property type="match status" value="1"/>
</dbReference>
<dbReference type="InterPro" id="IPR005135">
    <property type="entry name" value="Endo/exonuclease/phosphatase"/>
</dbReference>
<dbReference type="InterPro" id="IPR000477">
    <property type="entry name" value="RT_dom"/>
</dbReference>
<evidence type="ECO:0000313" key="3">
    <source>
        <dbReference type="Proteomes" id="UP001652660"/>
    </source>
</evidence>
<dbReference type="Proteomes" id="UP001652660">
    <property type="component" value="Chromosome 11c"/>
</dbReference>
<dbReference type="Pfam" id="PF13456">
    <property type="entry name" value="RVT_3"/>
    <property type="match status" value="1"/>
</dbReference>
<dbReference type="CDD" id="cd01650">
    <property type="entry name" value="RT_nLTR_like"/>
    <property type="match status" value="1"/>
</dbReference>
<dbReference type="InterPro" id="IPR012337">
    <property type="entry name" value="RNaseH-like_sf"/>
</dbReference>
<keyword evidence="1" id="KW-0175">Coiled coil</keyword>
<accession>A0A6P6V0D8</accession>
<dbReference type="Gene3D" id="3.60.10.10">
    <property type="entry name" value="Endonuclease/exonuclease/phosphatase"/>
    <property type="match status" value="1"/>
</dbReference>
<dbReference type="InterPro" id="IPR043502">
    <property type="entry name" value="DNA/RNA_pol_sf"/>
</dbReference>
<evidence type="ECO:0000256" key="1">
    <source>
        <dbReference type="SAM" id="Coils"/>
    </source>
</evidence>
<reference evidence="4" key="2">
    <citation type="submission" date="2025-08" db="UniProtKB">
        <authorList>
            <consortium name="RefSeq"/>
        </authorList>
    </citation>
    <scope>IDENTIFICATION</scope>
    <source>
        <tissue evidence="4">Leaves</tissue>
    </source>
</reference>
<reference evidence="3" key="1">
    <citation type="journal article" date="2025" name="Foods">
        <title>Unveiling the Microbial Signatures of Arabica Coffee Cherries: Insights into Ripeness Specific Diversity, Functional Traits, and Implications for Quality and Safety.</title>
        <authorList>
            <consortium name="RefSeq"/>
            <person name="Tenea G.N."/>
            <person name="Cifuentes V."/>
            <person name="Reyes P."/>
            <person name="Cevallos-Vallejos M."/>
        </authorList>
    </citation>
    <scope>NUCLEOTIDE SEQUENCE [LARGE SCALE GENOMIC DNA]</scope>
</reference>
<dbReference type="PROSITE" id="PS50878">
    <property type="entry name" value="RT_POL"/>
    <property type="match status" value="1"/>
</dbReference>
<keyword evidence="3" id="KW-1185">Reference proteome</keyword>
<dbReference type="PANTHER" id="PTHR46890:SF48">
    <property type="entry name" value="RNA-DIRECTED DNA POLYMERASE"/>
    <property type="match status" value="1"/>
</dbReference>
<dbReference type="SUPFAM" id="SSF56219">
    <property type="entry name" value="DNase I-like"/>
    <property type="match status" value="1"/>
</dbReference>
<dbReference type="InterPro" id="IPR036397">
    <property type="entry name" value="RNaseH_sf"/>
</dbReference>
<name>A0A6P6V0D8_COFAR</name>